<dbReference type="Gene3D" id="3.40.50.720">
    <property type="entry name" value="NAD(P)-binding Rossmann-like Domain"/>
    <property type="match status" value="1"/>
</dbReference>
<dbReference type="PANTHER" id="PTHR42879:SF6">
    <property type="entry name" value="NADPH-DEPENDENT REDUCTASE BACG"/>
    <property type="match status" value="1"/>
</dbReference>
<evidence type="ECO:0000256" key="1">
    <source>
        <dbReference type="ARBA" id="ARBA00006484"/>
    </source>
</evidence>
<dbReference type="EMBL" id="RQFK01000033">
    <property type="protein sequence ID" value="TGK78475.1"/>
    <property type="molecule type" value="Genomic_DNA"/>
</dbReference>
<dbReference type="PRINTS" id="PR00081">
    <property type="entry name" value="GDHRDH"/>
</dbReference>
<dbReference type="InterPro" id="IPR050259">
    <property type="entry name" value="SDR"/>
</dbReference>
<comment type="caution">
    <text evidence="2">The sequence shown here is derived from an EMBL/GenBank/DDBJ whole genome shotgun (WGS) entry which is preliminary data.</text>
</comment>
<reference evidence="2" key="1">
    <citation type="journal article" date="2019" name="PLoS Negl. Trop. Dis.">
        <title>Revisiting the worldwide diversity of Leptospira species in the environment.</title>
        <authorList>
            <person name="Vincent A.T."/>
            <person name="Schiettekatte O."/>
            <person name="Bourhy P."/>
            <person name="Veyrier F.J."/>
            <person name="Picardeau M."/>
        </authorList>
    </citation>
    <scope>NUCLEOTIDE SEQUENCE [LARGE SCALE GENOMIC DNA]</scope>
    <source>
        <strain evidence="2">201800287</strain>
    </source>
</reference>
<keyword evidence="3" id="KW-1185">Reference proteome</keyword>
<proteinExistence type="inferred from homology"/>
<dbReference type="OrthoDB" id="5786478at2"/>
<comment type="similarity">
    <text evidence="1">Belongs to the short-chain dehydrogenases/reductases (SDR) family.</text>
</comment>
<sequence length="262" mass="28170">MDLGLKNKKCFVMSASKGIGKGIATALAAEGASVTISSSNMENLKIASSEIDSKTNIRPSILEADAKNITEYLKKVSDLFNSLDGVDILITNSPGPSPIHCDQISETNLQGSLDVNLKIQILTSQLALPFMVKKKWGRLIHLTSTTAKEPEEGMVLSNLTRAAVGAYSKTISREYGKHGITSNSILTGGVLTDRTFELSKREAIEKNVSVDEIINNSNQLFPTGYFPKPLEFGEIIAFLCSPNAGFLNGLSLPVDGGLLRSH</sequence>
<dbReference type="InterPro" id="IPR036291">
    <property type="entry name" value="NAD(P)-bd_dom_sf"/>
</dbReference>
<gene>
    <name evidence="2" type="ORF">EHQ24_18165</name>
</gene>
<dbReference type="Pfam" id="PF13561">
    <property type="entry name" value="adh_short_C2"/>
    <property type="match status" value="1"/>
</dbReference>
<evidence type="ECO:0000313" key="2">
    <source>
        <dbReference type="EMBL" id="TGK78475.1"/>
    </source>
</evidence>
<protein>
    <submittedName>
        <fullName evidence="2">SDR family oxidoreductase</fullName>
    </submittedName>
</protein>
<dbReference type="InterPro" id="IPR002347">
    <property type="entry name" value="SDR_fam"/>
</dbReference>
<dbReference type="RefSeq" id="WP_135603006.1">
    <property type="nucleotide sequence ID" value="NZ_RQFK01000033.1"/>
</dbReference>
<accession>A0A4R9I028</accession>
<evidence type="ECO:0000313" key="3">
    <source>
        <dbReference type="Proteomes" id="UP000298009"/>
    </source>
</evidence>
<dbReference type="Proteomes" id="UP000298009">
    <property type="component" value="Unassembled WGS sequence"/>
</dbReference>
<organism evidence="2 3">
    <name type="scientific">Leptospira noumeaensis</name>
    <dbReference type="NCBI Taxonomy" id="2484964"/>
    <lineage>
        <taxon>Bacteria</taxon>
        <taxon>Pseudomonadati</taxon>
        <taxon>Spirochaetota</taxon>
        <taxon>Spirochaetia</taxon>
        <taxon>Leptospirales</taxon>
        <taxon>Leptospiraceae</taxon>
        <taxon>Leptospira</taxon>
    </lineage>
</organism>
<dbReference type="AlphaFoldDB" id="A0A4R9I028"/>
<dbReference type="PANTHER" id="PTHR42879">
    <property type="entry name" value="3-OXOACYL-(ACYL-CARRIER-PROTEIN) REDUCTASE"/>
    <property type="match status" value="1"/>
</dbReference>
<name>A0A4R9I028_9LEPT</name>
<dbReference type="SUPFAM" id="SSF51735">
    <property type="entry name" value="NAD(P)-binding Rossmann-fold domains"/>
    <property type="match status" value="1"/>
</dbReference>